<feature type="domain" description="DUF397" evidence="1">
    <location>
        <begin position="72"/>
        <end position="110"/>
    </location>
</feature>
<proteinExistence type="predicted"/>
<sequence>MHVLTWQKSSYCAQGNSCVHVAAEGTRTIRLRESGDPSESILGTTPQAFGELVSVLKDRRPPRAADRRRGPRIELAFGPGDLVLIRESGDPSTVVTTTRAKWDVFVRGVRAGEFDHFVRGRAVGTRS</sequence>
<reference evidence="2" key="2">
    <citation type="submission" date="2020-09" db="EMBL/GenBank/DDBJ databases">
        <authorList>
            <person name="Sun Q."/>
            <person name="Ohkuma M."/>
        </authorList>
    </citation>
    <scope>NUCLEOTIDE SEQUENCE</scope>
    <source>
        <strain evidence="2">JCM 4956</strain>
    </source>
</reference>
<dbReference type="Pfam" id="PF04149">
    <property type="entry name" value="DUF397"/>
    <property type="match status" value="2"/>
</dbReference>
<gene>
    <name evidence="2" type="ORF">GCM10010515_13990</name>
</gene>
<name>A0A918K4B2_9ACTN</name>
<accession>A0A918K4B2</accession>
<reference evidence="2" key="1">
    <citation type="journal article" date="2014" name="Int. J. Syst. Evol. Microbiol.">
        <title>Complete genome sequence of Corynebacterium casei LMG S-19264T (=DSM 44701T), isolated from a smear-ripened cheese.</title>
        <authorList>
            <consortium name="US DOE Joint Genome Institute (JGI-PGF)"/>
            <person name="Walter F."/>
            <person name="Albersmeier A."/>
            <person name="Kalinowski J."/>
            <person name="Ruckert C."/>
        </authorList>
    </citation>
    <scope>NUCLEOTIDE SEQUENCE</scope>
    <source>
        <strain evidence="2">JCM 4956</strain>
    </source>
</reference>
<evidence type="ECO:0000259" key="1">
    <source>
        <dbReference type="Pfam" id="PF04149"/>
    </source>
</evidence>
<organism evidence="2 3">
    <name type="scientific">Streptomyces fructofermentans</name>
    <dbReference type="NCBI Taxonomy" id="152141"/>
    <lineage>
        <taxon>Bacteria</taxon>
        <taxon>Bacillati</taxon>
        <taxon>Actinomycetota</taxon>
        <taxon>Actinomycetes</taxon>
        <taxon>Kitasatosporales</taxon>
        <taxon>Streptomycetaceae</taxon>
        <taxon>Streptomyces</taxon>
    </lineage>
</organism>
<dbReference type="RefSeq" id="WP_190034437.1">
    <property type="nucleotide sequence ID" value="NZ_BMWD01000003.1"/>
</dbReference>
<keyword evidence="3" id="KW-1185">Reference proteome</keyword>
<dbReference type="EMBL" id="BMWD01000003">
    <property type="protein sequence ID" value="GGX48077.1"/>
    <property type="molecule type" value="Genomic_DNA"/>
</dbReference>
<comment type="caution">
    <text evidence="2">The sequence shown here is derived from an EMBL/GenBank/DDBJ whole genome shotgun (WGS) entry which is preliminary data.</text>
</comment>
<dbReference type="Proteomes" id="UP000645555">
    <property type="component" value="Unassembled WGS sequence"/>
</dbReference>
<evidence type="ECO:0000313" key="2">
    <source>
        <dbReference type="EMBL" id="GGX48077.1"/>
    </source>
</evidence>
<dbReference type="AlphaFoldDB" id="A0A918K4B2"/>
<evidence type="ECO:0000313" key="3">
    <source>
        <dbReference type="Proteomes" id="UP000645555"/>
    </source>
</evidence>
<protein>
    <recommendedName>
        <fullName evidence="1">DUF397 domain-containing protein</fullName>
    </recommendedName>
</protein>
<dbReference type="InterPro" id="IPR007278">
    <property type="entry name" value="DUF397"/>
</dbReference>
<feature type="domain" description="DUF397" evidence="1">
    <location>
        <begin position="4"/>
        <end position="56"/>
    </location>
</feature>